<dbReference type="CDD" id="cd15627">
    <property type="entry name" value="PHD_BAZ1A"/>
    <property type="match status" value="1"/>
</dbReference>
<dbReference type="SMART" id="SM00297">
    <property type="entry name" value="BROMO"/>
    <property type="match status" value="1"/>
</dbReference>
<feature type="compositionally biased region" description="Basic and acidic residues" evidence="13">
    <location>
        <begin position="689"/>
        <end position="702"/>
    </location>
</feature>
<evidence type="ECO:0000259" key="14">
    <source>
        <dbReference type="PROSITE" id="PS50014"/>
    </source>
</evidence>
<feature type="compositionally biased region" description="Basic and acidic residues" evidence="13">
    <location>
        <begin position="1397"/>
        <end position="1411"/>
    </location>
</feature>
<organism evidence="18 19">
    <name type="scientific">Priapulus caudatus</name>
    <name type="common">Priapulid worm</name>
    <dbReference type="NCBI Taxonomy" id="37621"/>
    <lineage>
        <taxon>Eukaryota</taxon>
        <taxon>Metazoa</taxon>
        <taxon>Ecdysozoa</taxon>
        <taxon>Scalidophora</taxon>
        <taxon>Priapulida</taxon>
        <taxon>Priapulimorpha</taxon>
        <taxon>Priapulimorphida</taxon>
        <taxon>Priapulidae</taxon>
        <taxon>Priapulus</taxon>
    </lineage>
</organism>
<keyword evidence="5" id="KW-0805">Transcription regulation</keyword>
<dbReference type="PRINTS" id="PR00503">
    <property type="entry name" value="BROMODOMAIN"/>
</dbReference>
<sequence>MPLLRRQPFVKQKPPEDLGADEEVFFCELTKEVFRDYEEFFERTILYNSLVWSCSLTGRPNLTYQEALECETRARRNLAAFPEYLQRPILFLASLTRRGRLNDMCDDIYLFSKERFFIGERVEVVHGGERLTCQVLNVYQSSLDASGINGHENDHMNTSGSSEEGAKSFGASPESYTYCVQEIGTDDNPFTIDALNISRKKGVLTRDKNKLYLKLHCRPDNGLWKVKPKFVEKFRLAEMTFASVFCGAPPKFSLSPAKRVVGQHQSNAVPGVSSNRSKAMDAKRREEQRLEIEQIARKQDQEQLEKERIQMIRDAMKLKQKLAEEKEFQREKRRQEMELDRQKKKEERDNQREQKRLKAEYMKEWSKPRDDLCCNDLKDLPQPTEIQTVVSSSLFGDIVAVLEFLQAFGSIYHVSDVFPDGISFSMLEQGLADRDPQGFFGDLLQFLLSAIFIEQEEEWQSAGAEKSSQAVDMSESYGNGDVEAAINEATMAAAWSRQFHGAKLGSLTMDTYTVTEVLRLHLMAAGARQTQSITRYQFQQRCGYCPKDDPGLEFKMAEPGIMEALSTGSVFDLSASDRLKILHVLIGQLLTYTAIRDVIEDNMEKLRQLKYELRHLQWAEQRKEKEEQQARFHKKREEKRKEREKLEELRAKKLKTREDQLKSEETVSVGSSEVNSEIELSDDDEDDNGGDRPSTRRSEKQEEALIEKLVQRSAYNNEEIDEESLTPKQRGMLQQRRADDEAQRKMVVLRKEQSMASDVLKLQQGSAIFPLGRDRSYRRYWLFMGVAGLFVDDDEREIGRCLAQPTPTGRDVSDSFLNNNIPASVVNKRLQGIIAEERGFHGASNPISRTSSASSLTDLSAQVVSVADLTAQPPSVASADSGRSSVDSDIEIVCVMKPGDAGAPPGVTAPDDGKMAASGSAEVDPCAAEVDLCTADAATCLVHGAGRAVAPWTLYPSVDNYEQLMGALNARGYREGTLRDALQTEKTRVVASMMRCDTDALMSAVLPSSSQKCDKQRRSKEPSKYGAAENLLEVQLCDMILDMEERIYAGTLGYMRSVEDRLAWRVDIQEGKVKMNGAWHDEDDATCNGGADDGGLMEATHDDDGERERTREVVTRLASALVQVAQGVEPRYLKPPLGGDDSRKQKQKKLVEEGEGDAVVSAQTDLFQRWQESLLEATSLARVFLHLATLDSSIIWSKSVLNARCRLCRRKSDPDKMLLCDRCDRGHHMYCLKPKVKAIPTGEWFCPECKPKEARSPRKQRKLVVEEEEEEKEEEEEEEEEDEECDEEEEEEESDDDDEGEEEPEDSMDQSGDEEIVDSDAQGEDCAVCDRGGGKLVSCSRCSLSYHASCCVPRLRQMPKHGRWTCHMCKPTRNAGIKLRGMKTVESSRSTPDSDGWQEKKQGRRRAEERAGAGSRAARTLQKSRSMNDRDTARPSRYRNVSEEGIIFTAFFGQERSKGKSSACLFGAFVVPDYYRVIKCPMDFSTMRGKFREFEYARPAEFLRDLHLVLTNCTQYNQSISAEARAGQRLSRYVERQLRERGLDGSADGLPSKRTRQSL</sequence>
<dbReference type="SUPFAM" id="SSF47370">
    <property type="entry name" value="Bromodomain"/>
    <property type="match status" value="1"/>
</dbReference>
<evidence type="ECO:0000256" key="5">
    <source>
        <dbReference type="ARBA" id="ARBA00023015"/>
    </source>
</evidence>
<feature type="compositionally biased region" description="Acidic residues" evidence="13">
    <location>
        <begin position="1266"/>
        <end position="1320"/>
    </location>
</feature>
<dbReference type="InterPro" id="IPR028941">
    <property type="entry name" value="WHIM2_dom"/>
</dbReference>
<feature type="compositionally biased region" description="Acidic residues" evidence="13">
    <location>
        <begin position="679"/>
        <end position="688"/>
    </location>
</feature>
<feature type="region of interest" description="Disordered" evidence="13">
    <location>
        <begin position="150"/>
        <end position="169"/>
    </location>
</feature>
<dbReference type="PROSITE" id="PS01359">
    <property type="entry name" value="ZF_PHD_1"/>
    <property type="match status" value="2"/>
</dbReference>
<reference evidence="19" key="1">
    <citation type="submission" date="2025-08" db="UniProtKB">
        <authorList>
            <consortium name="RefSeq"/>
        </authorList>
    </citation>
    <scope>IDENTIFICATION</scope>
</reference>
<dbReference type="InterPro" id="IPR011011">
    <property type="entry name" value="Znf_FYVE_PHD"/>
</dbReference>
<keyword evidence="6" id="KW-0175">Coiled coil</keyword>
<dbReference type="PROSITE" id="PS50827">
    <property type="entry name" value="DDT"/>
    <property type="match status" value="1"/>
</dbReference>
<evidence type="ECO:0000256" key="13">
    <source>
        <dbReference type="SAM" id="MobiDB-lite"/>
    </source>
</evidence>
<feature type="region of interest" description="Disordered" evidence="13">
    <location>
        <begin position="717"/>
        <end position="739"/>
    </location>
</feature>
<feature type="domain" description="WAC" evidence="17">
    <location>
        <begin position="22"/>
        <end position="129"/>
    </location>
</feature>
<dbReference type="PANTHER" id="PTHR46510">
    <property type="entry name" value="BROMODOMAIN ADJACENT TO ZINC FINGER DOMAIN PROTEIN 1A"/>
    <property type="match status" value="1"/>
</dbReference>
<feature type="region of interest" description="Disordered" evidence="13">
    <location>
        <begin position="1382"/>
        <end position="1436"/>
    </location>
</feature>
<dbReference type="InterPro" id="IPR013083">
    <property type="entry name" value="Znf_RING/FYVE/PHD"/>
</dbReference>
<dbReference type="InterPro" id="IPR001487">
    <property type="entry name" value="Bromodomain"/>
</dbReference>
<dbReference type="PANTHER" id="PTHR46510:SF1">
    <property type="entry name" value="BROMODOMAIN ADJACENT TO ZINC FINGER DOMAIN PROTEIN 1A"/>
    <property type="match status" value="1"/>
</dbReference>
<dbReference type="InterPro" id="IPR047171">
    <property type="entry name" value="BAZ1A"/>
</dbReference>
<proteinExistence type="predicted"/>
<dbReference type="InterPro" id="IPR018501">
    <property type="entry name" value="DDT_dom"/>
</dbReference>
<dbReference type="PROSITE" id="PS50016">
    <property type="entry name" value="ZF_PHD_2"/>
    <property type="match status" value="2"/>
</dbReference>
<keyword evidence="18" id="KW-1185">Reference proteome</keyword>
<dbReference type="Pfam" id="PF15612">
    <property type="entry name" value="WHIM1"/>
    <property type="match status" value="1"/>
</dbReference>
<dbReference type="InterPro" id="IPR019786">
    <property type="entry name" value="Zinc_finger_PHD-type_CS"/>
</dbReference>
<dbReference type="Pfam" id="PF15613">
    <property type="entry name" value="WSD"/>
    <property type="match status" value="1"/>
</dbReference>
<evidence type="ECO:0000256" key="7">
    <source>
        <dbReference type="ARBA" id="ARBA00023117"/>
    </source>
</evidence>
<dbReference type="Proteomes" id="UP000695022">
    <property type="component" value="Unplaced"/>
</dbReference>
<evidence type="ECO:0000313" key="19">
    <source>
        <dbReference type="RefSeq" id="XP_014676172.1"/>
    </source>
</evidence>
<evidence type="ECO:0000256" key="2">
    <source>
        <dbReference type="ARBA" id="ARBA00022723"/>
    </source>
</evidence>
<feature type="region of interest" description="Disordered" evidence="13">
    <location>
        <begin position="657"/>
        <end position="702"/>
    </location>
</feature>
<feature type="region of interest" description="Disordered" evidence="13">
    <location>
        <begin position="324"/>
        <end position="354"/>
    </location>
</feature>
<dbReference type="PROSITE" id="PS50014">
    <property type="entry name" value="BROMODOMAIN_2"/>
    <property type="match status" value="1"/>
</dbReference>
<feature type="compositionally biased region" description="Basic and acidic residues" evidence="13">
    <location>
        <begin position="1140"/>
        <end position="1152"/>
    </location>
</feature>
<keyword evidence="3 11" id="KW-0863">Zinc-finger</keyword>
<dbReference type="GeneID" id="106816129"/>
<evidence type="ECO:0000256" key="8">
    <source>
        <dbReference type="ARBA" id="ARBA00023163"/>
    </source>
</evidence>
<feature type="region of interest" description="Disordered" evidence="13">
    <location>
        <begin position="1132"/>
        <end position="1155"/>
    </location>
</feature>
<evidence type="ECO:0000256" key="10">
    <source>
        <dbReference type="PROSITE-ProRule" id="PRU00035"/>
    </source>
</evidence>
<dbReference type="RefSeq" id="XP_014676172.1">
    <property type="nucleotide sequence ID" value="XM_014820686.1"/>
</dbReference>
<feature type="domain" description="Bromo" evidence="14">
    <location>
        <begin position="1471"/>
        <end position="1524"/>
    </location>
</feature>
<evidence type="ECO:0000256" key="3">
    <source>
        <dbReference type="ARBA" id="ARBA00022771"/>
    </source>
</evidence>
<evidence type="ECO:0000256" key="11">
    <source>
        <dbReference type="PROSITE-ProRule" id="PRU00146"/>
    </source>
</evidence>
<name>A0ABM1EVF1_PRICU</name>
<feature type="domain" description="PHD-type" evidence="15">
    <location>
        <begin position="1202"/>
        <end position="1252"/>
    </location>
</feature>
<dbReference type="InterPro" id="IPR019787">
    <property type="entry name" value="Znf_PHD-finger"/>
</dbReference>
<dbReference type="InterPro" id="IPR013136">
    <property type="entry name" value="WSTF_Acf1_Cbp146"/>
</dbReference>
<dbReference type="SUPFAM" id="SSF57903">
    <property type="entry name" value="FYVE/PHD zinc finger"/>
    <property type="match status" value="2"/>
</dbReference>
<keyword evidence="2" id="KW-0479">Metal-binding</keyword>
<gene>
    <name evidence="19" type="primary">LOC106816129</name>
</gene>
<evidence type="ECO:0000259" key="16">
    <source>
        <dbReference type="PROSITE" id="PS50827"/>
    </source>
</evidence>
<protein>
    <submittedName>
        <fullName evidence="19">Bromodomain adjacent to zinc finger domain protein 1A-like</fullName>
    </submittedName>
</protein>
<comment type="subcellular location">
    <subcellularLocation>
        <location evidence="1 12">Nucleus</location>
    </subcellularLocation>
</comment>
<dbReference type="SMART" id="SM00249">
    <property type="entry name" value="PHD"/>
    <property type="match status" value="2"/>
</dbReference>
<keyword evidence="4" id="KW-0862">Zinc</keyword>
<keyword evidence="8" id="KW-0804">Transcription</keyword>
<dbReference type="SMART" id="SM00571">
    <property type="entry name" value="DDT"/>
    <property type="match status" value="1"/>
</dbReference>
<evidence type="ECO:0000256" key="6">
    <source>
        <dbReference type="ARBA" id="ARBA00023054"/>
    </source>
</evidence>
<dbReference type="Gene3D" id="3.30.40.10">
    <property type="entry name" value="Zinc/RING finger domain, C3HC4 (zinc finger)"/>
    <property type="match status" value="2"/>
</dbReference>
<dbReference type="Pfam" id="PF00439">
    <property type="entry name" value="Bromodomain"/>
    <property type="match status" value="1"/>
</dbReference>
<evidence type="ECO:0000256" key="4">
    <source>
        <dbReference type="ARBA" id="ARBA00022833"/>
    </source>
</evidence>
<dbReference type="CDD" id="cd15489">
    <property type="entry name" value="PHD_SF"/>
    <property type="match status" value="1"/>
</dbReference>
<accession>A0ABM1EVF1</accession>
<feature type="region of interest" description="Disordered" evidence="13">
    <location>
        <begin position="1257"/>
        <end position="1320"/>
    </location>
</feature>
<dbReference type="InterPro" id="IPR001965">
    <property type="entry name" value="Znf_PHD"/>
</dbReference>
<evidence type="ECO:0000259" key="15">
    <source>
        <dbReference type="PROSITE" id="PS50016"/>
    </source>
</evidence>
<dbReference type="InterPro" id="IPR036427">
    <property type="entry name" value="Bromodomain-like_sf"/>
</dbReference>
<keyword evidence="9 12" id="KW-0539">Nucleus</keyword>
<feature type="domain" description="PHD-type" evidence="15">
    <location>
        <begin position="1323"/>
        <end position="1372"/>
    </location>
</feature>
<feature type="compositionally biased region" description="Low complexity" evidence="13">
    <location>
        <begin position="666"/>
        <end position="678"/>
    </location>
</feature>
<keyword evidence="7 10" id="KW-0103">Bromodomain</keyword>
<dbReference type="Pfam" id="PF10537">
    <property type="entry name" value="WAC_Acf1_DNA_bd"/>
    <property type="match status" value="1"/>
</dbReference>
<dbReference type="PROSITE" id="PS51136">
    <property type="entry name" value="WAC"/>
    <property type="match status" value="1"/>
</dbReference>
<evidence type="ECO:0000313" key="18">
    <source>
        <dbReference type="Proteomes" id="UP000695022"/>
    </source>
</evidence>
<feature type="domain" description="DDT" evidence="16">
    <location>
        <begin position="392"/>
        <end position="457"/>
    </location>
</feature>
<evidence type="ECO:0000256" key="12">
    <source>
        <dbReference type="PROSITE-ProRule" id="PRU00475"/>
    </source>
</evidence>
<dbReference type="Pfam" id="PF00628">
    <property type="entry name" value="PHD"/>
    <property type="match status" value="2"/>
</dbReference>
<evidence type="ECO:0000256" key="1">
    <source>
        <dbReference type="ARBA" id="ARBA00004123"/>
    </source>
</evidence>
<evidence type="ECO:0000259" key="17">
    <source>
        <dbReference type="PROSITE" id="PS51136"/>
    </source>
</evidence>
<dbReference type="Pfam" id="PF02791">
    <property type="entry name" value="DDT"/>
    <property type="match status" value="1"/>
</dbReference>
<evidence type="ECO:0000256" key="9">
    <source>
        <dbReference type="ARBA" id="ARBA00023242"/>
    </source>
</evidence>
<dbReference type="Gene3D" id="1.20.920.10">
    <property type="entry name" value="Bromodomain-like"/>
    <property type="match status" value="1"/>
</dbReference>
<dbReference type="InterPro" id="IPR028942">
    <property type="entry name" value="WHIM1_dom"/>
</dbReference>